<name>A0A640SMX8_9ACTN</name>
<dbReference type="Proteomes" id="UP000435837">
    <property type="component" value="Unassembled WGS sequence"/>
</dbReference>
<accession>A0A640SMX8</accession>
<protein>
    <submittedName>
        <fullName evidence="2">Uncharacterized protein</fullName>
    </submittedName>
</protein>
<evidence type="ECO:0000313" key="3">
    <source>
        <dbReference type="Proteomes" id="UP000435837"/>
    </source>
</evidence>
<gene>
    <name evidence="2" type="ORF">Scani_77540</name>
</gene>
<evidence type="ECO:0000313" key="2">
    <source>
        <dbReference type="EMBL" id="GFE11486.1"/>
    </source>
</evidence>
<dbReference type="AlphaFoldDB" id="A0A640SMX8"/>
<dbReference type="EMBL" id="BLIN01000005">
    <property type="protein sequence ID" value="GFE11486.1"/>
    <property type="molecule type" value="Genomic_DNA"/>
</dbReference>
<comment type="caution">
    <text evidence="2">The sequence shown here is derived from an EMBL/GenBank/DDBJ whole genome shotgun (WGS) entry which is preliminary data.</text>
</comment>
<feature type="region of interest" description="Disordered" evidence="1">
    <location>
        <begin position="1"/>
        <end position="25"/>
    </location>
</feature>
<organism evidence="2 3">
    <name type="scientific">Streptomyces caniferus</name>
    <dbReference type="NCBI Taxonomy" id="285557"/>
    <lineage>
        <taxon>Bacteria</taxon>
        <taxon>Bacillati</taxon>
        <taxon>Actinomycetota</taxon>
        <taxon>Actinomycetes</taxon>
        <taxon>Kitasatosporales</taxon>
        <taxon>Streptomycetaceae</taxon>
        <taxon>Streptomyces</taxon>
    </lineage>
</organism>
<evidence type="ECO:0000256" key="1">
    <source>
        <dbReference type="SAM" id="MobiDB-lite"/>
    </source>
</evidence>
<reference evidence="2 3" key="1">
    <citation type="submission" date="2019-12" db="EMBL/GenBank/DDBJ databases">
        <title>Whole genome shotgun sequence of Streptomyces caniferus NBRC 15389.</title>
        <authorList>
            <person name="Ichikawa N."/>
            <person name="Kimura A."/>
            <person name="Kitahashi Y."/>
            <person name="Komaki H."/>
            <person name="Tamura T."/>
        </authorList>
    </citation>
    <scope>NUCLEOTIDE SEQUENCE [LARGE SCALE GENOMIC DNA]</scope>
    <source>
        <strain evidence="2 3">NBRC 15389</strain>
    </source>
</reference>
<proteinExistence type="predicted"/>
<sequence length="70" mass="7436">MAGSRGLARTPPRLNGAGGPPSALSSLFPKLSASLEQGRPQPLRVDSLLRLAIARTRPRSLIHQDPNDTP</sequence>